<protein>
    <submittedName>
        <fullName evidence="1">Uncharacterized protein</fullName>
    </submittedName>
</protein>
<sequence>MHAIKNSDVMEYEKEDEHWSENFSSNITIDEVEKFSTVPVYVGDKESIAVDSVSISPVKLDELVQMYEKMYHSPTHYGVLTDSEPAFVIVWMIAAENYEVNHFTVKWDGVSVNTFVHLRSTIDRLKDYYLS</sequence>
<proteinExistence type="predicted"/>
<evidence type="ECO:0000313" key="2">
    <source>
        <dbReference type="Proteomes" id="UP001251528"/>
    </source>
</evidence>
<dbReference type="Proteomes" id="UP001251528">
    <property type="component" value="Unassembled WGS sequence"/>
</dbReference>
<gene>
    <name evidence="1" type="ORF">QQS21_005817</name>
</gene>
<evidence type="ECO:0000313" key="1">
    <source>
        <dbReference type="EMBL" id="KAK2598040.1"/>
    </source>
</evidence>
<keyword evidence="2" id="KW-1185">Reference proteome</keyword>
<dbReference type="EMBL" id="JASWJB010000101">
    <property type="protein sequence ID" value="KAK2598040.1"/>
    <property type="molecule type" value="Genomic_DNA"/>
</dbReference>
<dbReference type="AlphaFoldDB" id="A0AAJ0FTG9"/>
<accession>A0AAJ0FTG9</accession>
<name>A0AAJ0FTG9_9HYPO</name>
<reference evidence="1" key="1">
    <citation type="submission" date="2023-06" db="EMBL/GenBank/DDBJ databases">
        <title>Conoideocrella luteorostrata (Hypocreales: Clavicipitaceae), a potential biocontrol fungus for elongate hemlock scale in United States Christmas tree production areas.</title>
        <authorList>
            <person name="Barrett H."/>
            <person name="Lovett B."/>
            <person name="Macias A.M."/>
            <person name="Stajich J.E."/>
            <person name="Kasson M.T."/>
        </authorList>
    </citation>
    <scope>NUCLEOTIDE SEQUENCE</scope>
    <source>
        <strain evidence="1">ARSEF 14590</strain>
    </source>
</reference>
<organism evidence="1 2">
    <name type="scientific">Conoideocrella luteorostrata</name>
    <dbReference type="NCBI Taxonomy" id="1105319"/>
    <lineage>
        <taxon>Eukaryota</taxon>
        <taxon>Fungi</taxon>
        <taxon>Dikarya</taxon>
        <taxon>Ascomycota</taxon>
        <taxon>Pezizomycotina</taxon>
        <taxon>Sordariomycetes</taxon>
        <taxon>Hypocreomycetidae</taxon>
        <taxon>Hypocreales</taxon>
        <taxon>Clavicipitaceae</taxon>
        <taxon>Conoideocrella</taxon>
    </lineage>
</organism>
<comment type="caution">
    <text evidence="1">The sequence shown here is derived from an EMBL/GenBank/DDBJ whole genome shotgun (WGS) entry which is preliminary data.</text>
</comment>